<dbReference type="OrthoDB" id="203724at2759"/>
<evidence type="ECO:0008006" key="5">
    <source>
        <dbReference type="Google" id="ProtNLM"/>
    </source>
</evidence>
<dbReference type="Proteomes" id="UP000812440">
    <property type="component" value="Chromosome 6"/>
</dbReference>
<dbReference type="InterPro" id="IPR058540">
    <property type="entry name" value="Ig_TPPC8_3rd"/>
</dbReference>
<proteinExistence type="predicted"/>
<protein>
    <recommendedName>
        <fullName evidence="5">Trafficking protein particle complex 8</fullName>
    </recommendedName>
</protein>
<evidence type="ECO:0000259" key="1">
    <source>
        <dbReference type="Pfam" id="PF24542"/>
    </source>
</evidence>
<feature type="domain" description="TPPC8 C-terminal Ig-like" evidence="1">
    <location>
        <begin position="108"/>
        <end position="210"/>
    </location>
</feature>
<evidence type="ECO:0000259" key="2">
    <source>
        <dbReference type="Pfam" id="PF24546"/>
    </source>
</evidence>
<dbReference type="AlphaFoldDB" id="A0A8T2JES0"/>
<reference evidence="3" key="1">
    <citation type="thesis" date="2020" institute="ProQuest LLC" country="789 East Eisenhower Parkway, Ann Arbor, MI, USA">
        <title>Comparative Genomics and Chromosome Evolution.</title>
        <authorList>
            <person name="Mudd A.B."/>
        </authorList>
    </citation>
    <scope>NUCLEOTIDE SEQUENCE</scope>
    <source>
        <strain evidence="3">Female2</strain>
        <tissue evidence="3">Blood</tissue>
    </source>
</reference>
<evidence type="ECO:0000313" key="3">
    <source>
        <dbReference type="EMBL" id="KAG8442103.1"/>
    </source>
</evidence>
<dbReference type="PANTHER" id="PTHR12975">
    <property type="entry name" value="TRANSPORT PROTEIN TRAPP"/>
    <property type="match status" value="1"/>
</dbReference>
<dbReference type="PANTHER" id="PTHR12975:SF6">
    <property type="entry name" value="TRAFFICKING PROTEIN PARTICLE COMPLEX SUBUNIT 8"/>
    <property type="match status" value="1"/>
</dbReference>
<gene>
    <name evidence="3" type="ORF">GDO86_011049</name>
</gene>
<feature type="domain" description="TPPC8 third Ig-like" evidence="2">
    <location>
        <begin position="28"/>
        <end position="63"/>
    </location>
</feature>
<comment type="caution">
    <text evidence="3">The sequence shown here is derived from an EMBL/GenBank/DDBJ whole genome shotgun (WGS) entry which is preliminary data.</text>
</comment>
<organism evidence="3 4">
    <name type="scientific">Hymenochirus boettgeri</name>
    <name type="common">Congo dwarf clawed frog</name>
    <dbReference type="NCBI Taxonomy" id="247094"/>
    <lineage>
        <taxon>Eukaryota</taxon>
        <taxon>Metazoa</taxon>
        <taxon>Chordata</taxon>
        <taxon>Craniata</taxon>
        <taxon>Vertebrata</taxon>
        <taxon>Euteleostomi</taxon>
        <taxon>Amphibia</taxon>
        <taxon>Batrachia</taxon>
        <taxon>Anura</taxon>
        <taxon>Pipoidea</taxon>
        <taxon>Pipidae</taxon>
        <taxon>Pipinae</taxon>
        <taxon>Hymenochirus</taxon>
    </lineage>
</organism>
<dbReference type="InterPro" id="IPR024420">
    <property type="entry name" value="TRAPP_III_complex_Trs85"/>
</dbReference>
<dbReference type="InterPro" id="IPR057651">
    <property type="entry name" value="Ig_TPPC8_C"/>
</dbReference>
<dbReference type="GO" id="GO:1990072">
    <property type="term" value="C:TRAPPIII protein complex"/>
    <property type="evidence" value="ECO:0007669"/>
    <property type="project" value="TreeGrafter"/>
</dbReference>
<name>A0A8T2JES0_9PIPI</name>
<evidence type="ECO:0000313" key="4">
    <source>
        <dbReference type="Proteomes" id="UP000812440"/>
    </source>
</evidence>
<dbReference type="Pfam" id="PF24542">
    <property type="entry name" value="Ig_TPPC8_C"/>
    <property type="match status" value="1"/>
</dbReference>
<dbReference type="Pfam" id="PF24546">
    <property type="entry name" value="Ig_TPPC8_3rd"/>
    <property type="match status" value="1"/>
</dbReference>
<keyword evidence="4" id="KW-1185">Reference proteome</keyword>
<dbReference type="EMBL" id="JAACNH010000005">
    <property type="protein sequence ID" value="KAG8442103.1"/>
    <property type="molecule type" value="Genomic_DNA"/>
</dbReference>
<accession>A0A8T2JES0</accession>
<sequence length="234" mass="26333">MGIPYGHKNAILNTDGCRRSAVDEAVRLIQKCSEVNLNLIILWKAYVIEDNKQLILEGQHHVSLDVIGAECLSFPQKQEPPEMTLLKFTRSENVIAPVRPSTEQLSNLIKTSLHYPESFSHPFHHKSLCLVPVTLLLSNSSRAEVDVIIDLRHKTTSPEALEIHGSFSWLGQTQYKLQLRSHQVFSLQLKACFVHTGIYNLGTPRVFAKLANQVTLYEANQQSSMPALIVINDI</sequence>